<keyword evidence="3" id="KW-1185">Reference proteome</keyword>
<dbReference type="InterPro" id="IPR056351">
    <property type="entry name" value="Microp_dom_apicomplexa_3"/>
</dbReference>
<comment type="caution">
    <text evidence="2">The sequence shown here is derived from an EMBL/GenBank/DDBJ whole genome shotgun (WGS) entry which is preliminary data.</text>
</comment>
<reference evidence="2 3" key="1">
    <citation type="journal article" date="2007" name="PLoS Pathog.">
        <title>Genome sequence of Babesia bovis and comparative analysis of apicomplexan hemoprotozoa.</title>
        <authorList>
            <person name="Brayton K.A."/>
            <person name="Lau A.O.T."/>
            <person name="Herndon D.R."/>
            <person name="Hannick L."/>
            <person name="Kappmeyer L.S."/>
            <person name="Berens S.J."/>
            <person name="Bidwell S.L."/>
            <person name="Brown W.C."/>
            <person name="Crabtree J."/>
            <person name="Fadrosh D."/>
            <person name="Feldblum T."/>
            <person name="Forberger H.A."/>
            <person name="Haas B.J."/>
            <person name="Howell J.M."/>
            <person name="Khouri H."/>
            <person name="Koo H."/>
            <person name="Mann D.J."/>
            <person name="Norimine J."/>
            <person name="Paulsen I.T."/>
            <person name="Radune D."/>
            <person name="Ren Q."/>
            <person name="Smith R.K. Jr."/>
            <person name="Suarez C.E."/>
            <person name="White O."/>
            <person name="Wortman J.R."/>
            <person name="Knowles D.P. Jr."/>
            <person name="McElwain T.F."/>
            <person name="Nene V.M."/>
        </authorList>
    </citation>
    <scope>NUCLEOTIDE SEQUENCE [LARGE SCALE GENOMIC DNA]</scope>
    <source>
        <strain evidence="2">T2Bo</strain>
    </source>
</reference>
<dbReference type="AlphaFoldDB" id="A7AU22"/>
<dbReference type="Pfam" id="PF23522">
    <property type="entry name" value="Microp_apicomplexa_12"/>
    <property type="match status" value="1"/>
</dbReference>
<name>A7AU22_BABBO</name>
<evidence type="ECO:0000313" key="2">
    <source>
        <dbReference type="EMBL" id="EDO06433.1"/>
    </source>
</evidence>
<reference evidence="3" key="3">
    <citation type="journal article" date="2021" name="Int. J. Parasitol.">
        <title>Comparative analysis of gene expression between Babesia bovis blood stages and kinetes allowed by improved genome annotation.</title>
        <authorList>
            <person name="Ueti M.W."/>
            <person name="Johnson W.C."/>
            <person name="Kappmeyer L.S."/>
            <person name="Herndon D.R."/>
            <person name="Mousel M.R."/>
            <person name="Reif K.E."/>
            <person name="Taus N.S."/>
            <person name="Ifeonu O.O."/>
            <person name="Silva J.C."/>
            <person name="Suarez C.E."/>
            <person name="Brayton K.A."/>
        </authorList>
    </citation>
    <scope>NUCLEOTIDE SEQUENCE [LARGE SCALE GENOMIC DNA]</scope>
</reference>
<reference evidence="3" key="2">
    <citation type="journal article" date="2020" name="Data Brief">
        <title>Transcriptome dataset of Babesia bovis life stages within vertebrate and invertebrate hosts.</title>
        <authorList>
            <person name="Ueti M.W."/>
            <person name="Johnson W.C."/>
            <person name="Kappmeyer L.S."/>
            <person name="Herndon D.R."/>
            <person name="Mousel M.R."/>
            <person name="Reif K.E."/>
            <person name="Taus N.S."/>
            <person name="Ifeonu O.O."/>
            <person name="Silva J.C."/>
            <person name="Suarez C.E."/>
            <person name="Brayton K.A."/>
        </authorList>
    </citation>
    <scope>NUCLEOTIDE SEQUENCE [LARGE SCALE GENOMIC DNA]</scope>
</reference>
<dbReference type="RefSeq" id="XP_001610001.1">
    <property type="nucleotide sequence ID" value="XM_001609951.1"/>
</dbReference>
<feature type="domain" description="Microprotein" evidence="1">
    <location>
        <begin position="42"/>
        <end position="85"/>
    </location>
</feature>
<dbReference type="VEuPathDB" id="PiroplasmaDB:BBOV_II004780"/>
<dbReference type="Proteomes" id="UP000002173">
    <property type="component" value="Unassembled WGS sequence"/>
</dbReference>
<gene>
    <name evidence="2" type="ORF">BBOV_II004780</name>
</gene>
<proteinExistence type="predicted"/>
<dbReference type="InParanoid" id="A7AU22"/>
<dbReference type="EMBL" id="AAXT01000003">
    <property type="protein sequence ID" value="EDO06433.1"/>
    <property type="molecule type" value="Genomic_DNA"/>
</dbReference>
<dbReference type="KEGG" id="bbo:BBOV_II004780"/>
<evidence type="ECO:0000313" key="3">
    <source>
        <dbReference type="Proteomes" id="UP000002173"/>
    </source>
</evidence>
<evidence type="ECO:0000259" key="1">
    <source>
        <dbReference type="Pfam" id="PF23522"/>
    </source>
</evidence>
<dbReference type="GeneID" id="5478230"/>
<organism evidence="2 3">
    <name type="scientific">Babesia bovis</name>
    <dbReference type="NCBI Taxonomy" id="5865"/>
    <lineage>
        <taxon>Eukaryota</taxon>
        <taxon>Sar</taxon>
        <taxon>Alveolata</taxon>
        <taxon>Apicomplexa</taxon>
        <taxon>Aconoidasida</taxon>
        <taxon>Piroplasmida</taxon>
        <taxon>Babesiidae</taxon>
        <taxon>Babesia</taxon>
    </lineage>
</organism>
<accession>A7AU22</accession>
<protein>
    <recommendedName>
        <fullName evidence="1">Microprotein domain-containing protein</fullName>
    </recommendedName>
</protein>
<sequence length="91" mass="9843">MLLFSMCASLCSALKRGVQTHNKTLDATLNSVLFNKPLSVLPDVVSPANNLTIEVLPSDEDEDESMLSFGLLNDAYGFGEQLQDLDPKNAA</sequence>